<dbReference type="EMBL" id="WUUQ01000001">
    <property type="protein sequence ID" value="MXQ73108.1"/>
    <property type="molecule type" value="Genomic_DNA"/>
</dbReference>
<keyword evidence="3 8" id="KW-0808">Transferase</keyword>
<dbReference type="SFLD" id="SFLDF00274">
    <property type="entry name" value="ribosomal_protein_S12_methylth"/>
    <property type="match status" value="1"/>
</dbReference>
<keyword evidence="13" id="KW-1185">Reference proteome</keyword>
<dbReference type="HAMAP" id="MF_01865">
    <property type="entry name" value="MTTase_RimO"/>
    <property type="match status" value="1"/>
</dbReference>
<keyword evidence="5 8" id="KW-0479">Metal-binding</keyword>
<dbReference type="RefSeq" id="WP_160624529.1">
    <property type="nucleotide sequence ID" value="NZ_WUUQ01000001.1"/>
</dbReference>
<evidence type="ECO:0000256" key="6">
    <source>
        <dbReference type="ARBA" id="ARBA00023004"/>
    </source>
</evidence>
<evidence type="ECO:0000256" key="8">
    <source>
        <dbReference type="HAMAP-Rule" id="MF_01865"/>
    </source>
</evidence>
<dbReference type="SMART" id="SM00729">
    <property type="entry name" value="Elp3"/>
    <property type="match status" value="1"/>
</dbReference>
<feature type="domain" description="MTTase N-terminal" evidence="10">
    <location>
        <begin position="1"/>
        <end position="117"/>
    </location>
</feature>
<keyword evidence="12" id="KW-0689">Ribosomal protein</keyword>
<feature type="binding site" evidence="8">
    <location>
        <position position="10"/>
    </location>
    <ligand>
        <name>[4Fe-4S] cluster</name>
        <dbReference type="ChEBI" id="CHEBI:49883"/>
        <label>1</label>
    </ligand>
</feature>
<dbReference type="PROSITE" id="PS50926">
    <property type="entry name" value="TRAM"/>
    <property type="match status" value="1"/>
</dbReference>
<dbReference type="GO" id="GO:0035599">
    <property type="term" value="F:aspartic acid methylthiotransferase activity"/>
    <property type="evidence" value="ECO:0007669"/>
    <property type="project" value="TreeGrafter"/>
</dbReference>
<dbReference type="AlphaFoldDB" id="A0A6N8U4I0"/>
<dbReference type="SFLD" id="SFLDG01061">
    <property type="entry name" value="methylthiotransferase"/>
    <property type="match status" value="1"/>
</dbReference>
<keyword evidence="2 8" id="KW-0963">Cytoplasm</keyword>
<dbReference type="InterPro" id="IPR012340">
    <property type="entry name" value="NA-bd_OB-fold"/>
</dbReference>
<evidence type="ECO:0000256" key="4">
    <source>
        <dbReference type="ARBA" id="ARBA00022691"/>
    </source>
</evidence>
<dbReference type="Gene3D" id="3.80.30.20">
    <property type="entry name" value="tm_1862 like domain"/>
    <property type="match status" value="1"/>
</dbReference>
<dbReference type="GO" id="GO:0005840">
    <property type="term" value="C:ribosome"/>
    <property type="evidence" value="ECO:0007669"/>
    <property type="project" value="UniProtKB-KW"/>
</dbReference>
<keyword evidence="4 8" id="KW-0949">S-adenosyl-L-methionine</keyword>
<dbReference type="SUPFAM" id="SSF102114">
    <property type="entry name" value="Radical SAM enzymes"/>
    <property type="match status" value="1"/>
</dbReference>
<name>A0A6N8U4I0_9FIRM</name>
<dbReference type="InterPro" id="IPR007197">
    <property type="entry name" value="rSAM"/>
</dbReference>
<dbReference type="Pfam" id="PF00919">
    <property type="entry name" value="UPF0004"/>
    <property type="match status" value="1"/>
</dbReference>
<keyword evidence="12" id="KW-0687">Ribonucleoprotein</keyword>
<comment type="similarity">
    <text evidence="8">Belongs to the methylthiotransferase family. RimO subfamily.</text>
</comment>
<comment type="cofactor">
    <cofactor evidence="8">
        <name>[4Fe-4S] cluster</name>
        <dbReference type="ChEBI" id="CHEBI:49883"/>
    </cofactor>
    <text evidence="8">Binds 2 [4Fe-4S] clusters. One cluster is coordinated with 3 cysteines and an exchangeable S-adenosyl-L-methionine.</text>
</comment>
<feature type="domain" description="Radical SAM core" evidence="11">
    <location>
        <begin position="132"/>
        <end position="362"/>
    </location>
</feature>
<feature type="binding site" evidence="8">
    <location>
        <position position="150"/>
    </location>
    <ligand>
        <name>[4Fe-4S] cluster</name>
        <dbReference type="ChEBI" id="CHEBI:49883"/>
        <label>2</label>
        <note>4Fe-4S-S-AdoMet</note>
    </ligand>
</feature>
<dbReference type="Proteomes" id="UP000434036">
    <property type="component" value="Unassembled WGS sequence"/>
</dbReference>
<dbReference type="GO" id="GO:0051539">
    <property type="term" value="F:4 iron, 4 sulfur cluster binding"/>
    <property type="evidence" value="ECO:0007669"/>
    <property type="project" value="UniProtKB-UniRule"/>
</dbReference>
<accession>A0A6N8U4I0</accession>
<dbReference type="InterPro" id="IPR005839">
    <property type="entry name" value="Methylthiotransferase"/>
</dbReference>
<dbReference type="InterPro" id="IPR002792">
    <property type="entry name" value="TRAM_dom"/>
</dbReference>
<keyword evidence="7 8" id="KW-0411">Iron-sulfur</keyword>
<dbReference type="CDD" id="cd01335">
    <property type="entry name" value="Radical_SAM"/>
    <property type="match status" value="1"/>
</dbReference>
<dbReference type="InterPro" id="IPR020612">
    <property type="entry name" value="Methylthiotransferase_CS"/>
</dbReference>
<gene>
    <name evidence="8 12" type="primary">rimO</name>
    <name evidence="12" type="ORF">GSF08_04055</name>
</gene>
<dbReference type="Pfam" id="PF04055">
    <property type="entry name" value="Radical_SAM"/>
    <property type="match status" value="1"/>
</dbReference>
<evidence type="ECO:0000256" key="1">
    <source>
        <dbReference type="ARBA" id="ARBA00022485"/>
    </source>
</evidence>
<dbReference type="SFLD" id="SFLDS00029">
    <property type="entry name" value="Radical_SAM"/>
    <property type="match status" value="1"/>
</dbReference>
<feature type="binding site" evidence="8">
    <location>
        <position position="153"/>
    </location>
    <ligand>
        <name>[4Fe-4S] cluster</name>
        <dbReference type="ChEBI" id="CHEBI:49883"/>
        <label>2</label>
        <note>4Fe-4S-S-AdoMet</note>
    </ligand>
</feature>
<dbReference type="GO" id="GO:0005829">
    <property type="term" value="C:cytosol"/>
    <property type="evidence" value="ECO:0007669"/>
    <property type="project" value="TreeGrafter"/>
</dbReference>
<dbReference type="PROSITE" id="PS01278">
    <property type="entry name" value="MTTASE_RADICAL"/>
    <property type="match status" value="1"/>
</dbReference>
<evidence type="ECO:0000259" key="11">
    <source>
        <dbReference type="PROSITE" id="PS51918"/>
    </source>
</evidence>
<organism evidence="12 13">
    <name type="scientific">Copranaerobaculum intestinale</name>
    <dbReference type="NCBI Taxonomy" id="2692629"/>
    <lineage>
        <taxon>Bacteria</taxon>
        <taxon>Bacillati</taxon>
        <taxon>Bacillota</taxon>
        <taxon>Erysipelotrichia</taxon>
        <taxon>Erysipelotrichales</taxon>
        <taxon>Erysipelotrichaceae</taxon>
        <taxon>Copranaerobaculum</taxon>
    </lineage>
</organism>
<keyword evidence="1 8" id="KW-0004">4Fe-4S</keyword>
<feature type="binding site" evidence="8">
    <location>
        <position position="146"/>
    </location>
    <ligand>
        <name>[4Fe-4S] cluster</name>
        <dbReference type="ChEBI" id="CHEBI:49883"/>
        <label>2</label>
        <note>4Fe-4S-S-AdoMet</note>
    </ligand>
</feature>
<dbReference type="InterPro" id="IPR013848">
    <property type="entry name" value="Methylthiotransferase_N"/>
</dbReference>
<evidence type="ECO:0000313" key="13">
    <source>
        <dbReference type="Proteomes" id="UP000434036"/>
    </source>
</evidence>
<feature type="domain" description="TRAM" evidence="9">
    <location>
        <begin position="365"/>
        <end position="434"/>
    </location>
</feature>
<dbReference type="NCBIfam" id="TIGR01125">
    <property type="entry name" value="30S ribosomal protein S12 methylthiotransferase RimO"/>
    <property type="match status" value="1"/>
</dbReference>
<protein>
    <recommendedName>
        <fullName evidence="8">Ribosomal protein uS12 methylthiotransferase RimO</fullName>
        <shortName evidence="8">uS12 MTTase</shortName>
        <shortName evidence="8">uS12 methylthiotransferase</shortName>
        <ecNumber evidence="8">2.8.4.4</ecNumber>
    </recommendedName>
    <alternativeName>
        <fullName evidence="8">Ribosomal protein uS12 (aspartate-C(3))-methylthiotransferase</fullName>
    </alternativeName>
    <alternativeName>
        <fullName evidence="8">Ribosome maturation factor RimO</fullName>
    </alternativeName>
</protein>
<dbReference type="Gene3D" id="3.40.50.12160">
    <property type="entry name" value="Methylthiotransferase, N-terminal domain"/>
    <property type="match status" value="1"/>
</dbReference>
<sequence>MKIGFVSLGCCKNLVDSEKMMGMLNNGRHEIVHDAKTAEMIIINTCGFINSAKEEAISTILEMARYKQEGNCKKLVVTGCLAQRYKADLEKEMPEVDAFISIAEYPRLHEIIGSMIEDDQLQVFGKCERLLSSKPWTAYLKIAEGCSNHCTYCAIPLIRGDNVSVPLEQLVEEAKRLAARGVKELVLIAQDTTKYGVDRYGKRSLIDLLKAVHEIEGFHWIRILYMYPDEIDEELLMGMTKLPKVVPYFDIPMQHGDDHMLRLMNRRGSVAEVKALVERIRELFAFPTLRTTYIVGFPQESEDAFENMIDFTKAICWDRMGAFTYSPEEDTPAYTMEGAIPEEVKEQRLAQLMELQERISYDQSQRWVGQVLEVLVESQEGLTGRYRGRAANSAPDGVDGMITFTSEREIPFGTFVEVLVTNALPHDLQGVEKVAERV</sequence>
<feature type="binding site" evidence="8">
    <location>
        <position position="80"/>
    </location>
    <ligand>
        <name>[4Fe-4S] cluster</name>
        <dbReference type="ChEBI" id="CHEBI:49883"/>
        <label>1</label>
    </ligand>
</feature>
<dbReference type="SFLD" id="SFLDG01082">
    <property type="entry name" value="B12-binding_domain_containing"/>
    <property type="match status" value="1"/>
</dbReference>
<keyword evidence="6 8" id="KW-0408">Iron</keyword>
<dbReference type="InterPro" id="IPR058240">
    <property type="entry name" value="rSAM_sf"/>
</dbReference>
<evidence type="ECO:0000259" key="9">
    <source>
        <dbReference type="PROSITE" id="PS50926"/>
    </source>
</evidence>
<evidence type="ECO:0000256" key="3">
    <source>
        <dbReference type="ARBA" id="ARBA00022679"/>
    </source>
</evidence>
<evidence type="ECO:0000313" key="12">
    <source>
        <dbReference type="EMBL" id="MXQ73108.1"/>
    </source>
</evidence>
<dbReference type="PROSITE" id="PS51918">
    <property type="entry name" value="RADICAL_SAM"/>
    <property type="match status" value="1"/>
</dbReference>
<dbReference type="GO" id="GO:0035600">
    <property type="term" value="P:tRNA methylthiolation"/>
    <property type="evidence" value="ECO:0007669"/>
    <property type="project" value="UniProtKB-ARBA"/>
</dbReference>
<evidence type="ECO:0000256" key="5">
    <source>
        <dbReference type="ARBA" id="ARBA00022723"/>
    </source>
</evidence>
<evidence type="ECO:0000256" key="7">
    <source>
        <dbReference type="ARBA" id="ARBA00023014"/>
    </source>
</evidence>
<evidence type="ECO:0000256" key="2">
    <source>
        <dbReference type="ARBA" id="ARBA00022490"/>
    </source>
</evidence>
<reference evidence="12 13" key="2">
    <citation type="submission" date="2020-01" db="EMBL/GenBank/DDBJ databases">
        <title>Clostridiaceae sp. nov. isolated from the gut of human by culturomics.</title>
        <authorList>
            <person name="Chang Y."/>
        </authorList>
    </citation>
    <scope>NUCLEOTIDE SEQUENCE [LARGE SCALE GENOMIC DNA]</scope>
    <source>
        <strain evidence="12 13">DONG20-135</strain>
    </source>
</reference>
<comment type="subcellular location">
    <subcellularLocation>
        <location evidence="8">Cytoplasm</location>
    </subcellularLocation>
</comment>
<dbReference type="FunFam" id="3.80.30.20:FF:000001">
    <property type="entry name" value="tRNA-2-methylthio-N(6)-dimethylallyladenosine synthase 2"/>
    <property type="match status" value="1"/>
</dbReference>
<evidence type="ECO:0000259" key="10">
    <source>
        <dbReference type="PROSITE" id="PS51449"/>
    </source>
</evidence>
<dbReference type="PANTHER" id="PTHR43837:SF1">
    <property type="entry name" value="RIBOSOMAL PROTEIN US12 METHYLTHIOTRANSFERASE RIMO"/>
    <property type="match status" value="1"/>
</dbReference>
<dbReference type="PANTHER" id="PTHR43837">
    <property type="entry name" value="RIBOSOMAL PROTEIN S12 METHYLTHIOTRANSFERASE RIMO"/>
    <property type="match status" value="1"/>
</dbReference>
<comment type="catalytic activity">
    <reaction evidence="8">
        <text>L-aspartate(89)-[ribosomal protein uS12]-hydrogen + (sulfur carrier)-SH + AH2 + 2 S-adenosyl-L-methionine = 3-methylsulfanyl-L-aspartate(89)-[ribosomal protein uS12]-hydrogen + (sulfur carrier)-H + 5'-deoxyadenosine + L-methionine + A + S-adenosyl-L-homocysteine + 2 H(+)</text>
        <dbReference type="Rhea" id="RHEA:37087"/>
        <dbReference type="Rhea" id="RHEA-COMP:10460"/>
        <dbReference type="Rhea" id="RHEA-COMP:10461"/>
        <dbReference type="Rhea" id="RHEA-COMP:14737"/>
        <dbReference type="Rhea" id="RHEA-COMP:14739"/>
        <dbReference type="ChEBI" id="CHEBI:13193"/>
        <dbReference type="ChEBI" id="CHEBI:15378"/>
        <dbReference type="ChEBI" id="CHEBI:17319"/>
        <dbReference type="ChEBI" id="CHEBI:17499"/>
        <dbReference type="ChEBI" id="CHEBI:29917"/>
        <dbReference type="ChEBI" id="CHEBI:29961"/>
        <dbReference type="ChEBI" id="CHEBI:57844"/>
        <dbReference type="ChEBI" id="CHEBI:57856"/>
        <dbReference type="ChEBI" id="CHEBI:59789"/>
        <dbReference type="ChEBI" id="CHEBI:64428"/>
        <dbReference type="ChEBI" id="CHEBI:73599"/>
        <dbReference type="EC" id="2.8.4.4"/>
    </reaction>
</comment>
<dbReference type="GO" id="GO:0046872">
    <property type="term" value="F:metal ion binding"/>
    <property type="evidence" value="ECO:0007669"/>
    <property type="project" value="UniProtKB-KW"/>
</dbReference>
<dbReference type="InterPro" id="IPR005840">
    <property type="entry name" value="Ribosomal_uS12_MeSTrfase_RimO"/>
</dbReference>
<reference evidence="12 13" key="1">
    <citation type="submission" date="2019-12" db="EMBL/GenBank/DDBJ databases">
        <authorList>
            <person name="Yang R."/>
        </authorList>
    </citation>
    <scope>NUCLEOTIDE SEQUENCE [LARGE SCALE GENOMIC DNA]</scope>
    <source>
        <strain evidence="12 13">DONG20-135</strain>
    </source>
</reference>
<dbReference type="Pfam" id="PF18693">
    <property type="entry name" value="TRAM_2"/>
    <property type="match status" value="1"/>
</dbReference>
<proteinExistence type="inferred from homology"/>
<dbReference type="GO" id="GO:0103039">
    <property type="term" value="F:protein methylthiotransferase activity"/>
    <property type="evidence" value="ECO:0007669"/>
    <property type="project" value="UniProtKB-EC"/>
</dbReference>
<dbReference type="GO" id="GO:0140101">
    <property type="term" value="F:catalytic activity, acting on a tRNA"/>
    <property type="evidence" value="ECO:0007669"/>
    <property type="project" value="UniProtKB-ARBA"/>
</dbReference>
<dbReference type="InterPro" id="IPR006638">
    <property type="entry name" value="Elp3/MiaA/NifB-like_rSAM"/>
</dbReference>
<dbReference type="InterPro" id="IPR038135">
    <property type="entry name" value="Methylthiotransferase_N_sf"/>
</dbReference>
<dbReference type="NCBIfam" id="TIGR00089">
    <property type="entry name" value="MiaB/RimO family radical SAM methylthiotransferase"/>
    <property type="match status" value="1"/>
</dbReference>
<dbReference type="PROSITE" id="PS51449">
    <property type="entry name" value="MTTASE_N"/>
    <property type="match status" value="1"/>
</dbReference>
<dbReference type="EC" id="2.8.4.4" evidence="8"/>
<dbReference type="Gene3D" id="2.40.50.140">
    <property type="entry name" value="Nucleic acid-binding proteins"/>
    <property type="match status" value="1"/>
</dbReference>
<feature type="binding site" evidence="8">
    <location>
        <position position="46"/>
    </location>
    <ligand>
        <name>[4Fe-4S] cluster</name>
        <dbReference type="ChEBI" id="CHEBI:49883"/>
        <label>1</label>
    </ligand>
</feature>
<dbReference type="InterPro" id="IPR023404">
    <property type="entry name" value="rSAM_horseshoe"/>
</dbReference>
<comment type="function">
    <text evidence="8">Catalyzes the methylthiolation of an aspartic acid residue of ribosomal protein uS12.</text>
</comment>
<comment type="caution">
    <text evidence="12">The sequence shown here is derived from an EMBL/GenBank/DDBJ whole genome shotgun (WGS) entry which is preliminary data.</text>
</comment>